<protein>
    <submittedName>
        <fullName evidence="1">Uncharacterized protein</fullName>
    </submittedName>
</protein>
<sequence>MSLSLEDEQWLLQQSRGRSFSARRDPSVRRCVSYTVTSCVGVTVLLLGIFLCVVTRDARSADDIRASPVFPVWLRSQRNGPVPILCHLNVGLKYEKENPYRATDLPGNYCSHLVLPLRVLFGWDNESVDLTSAFLESKEHMGQLREAIKKAYPHLKHLISVGDEAHGGKLHFSDAAPTNTTAYMIFIVDLVKWVIENHFGGLVLHRVFPVKAQDRKHMVVFLSHLKQILHRHGLLFVVTAPYDAGLFKSGSRPGKLGKFLDYVAVITHGLVKAANRSDRILMPFRHHTHTGKSIEDALETVISSGLPRNKVILTISLTGYMCTLANFMEKNKSIPNWSDATAVRLVSYKEVCNIVRSPNWTIGYDKESEKPYAVRNNVWIGYEDETSVRKVASLLNKKYLGGVLIWDISNDDYSGATILQEEPTGPVAPTMPSIERVLKLLGCKLDRKLEDIKGRFRDDRRPANTGVNHRSSTTGLLDSLRHGKFGQIVCILGKQRALARRSSLSC</sequence>
<dbReference type="EMBL" id="JABSTQ010009978">
    <property type="protein sequence ID" value="KAG0424391.1"/>
    <property type="molecule type" value="Genomic_DNA"/>
</dbReference>
<comment type="caution">
    <text evidence="1">The sequence shown here is derived from an EMBL/GenBank/DDBJ whole genome shotgun (WGS) entry which is preliminary data.</text>
</comment>
<accession>A0AC60PV21</accession>
<name>A0AC60PV21_IXOPE</name>
<evidence type="ECO:0000313" key="2">
    <source>
        <dbReference type="Proteomes" id="UP000805193"/>
    </source>
</evidence>
<evidence type="ECO:0000313" key="1">
    <source>
        <dbReference type="EMBL" id="KAG0424391.1"/>
    </source>
</evidence>
<proteinExistence type="predicted"/>
<keyword evidence="2" id="KW-1185">Reference proteome</keyword>
<organism evidence="1 2">
    <name type="scientific">Ixodes persulcatus</name>
    <name type="common">Taiga tick</name>
    <dbReference type="NCBI Taxonomy" id="34615"/>
    <lineage>
        <taxon>Eukaryota</taxon>
        <taxon>Metazoa</taxon>
        <taxon>Ecdysozoa</taxon>
        <taxon>Arthropoda</taxon>
        <taxon>Chelicerata</taxon>
        <taxon>Arachnida</taxon>
        <taxon>Acari</taxon>
        <taxon>Parasitiformes</taxon>
        <taxon>Ixodida</taxon>
        <taxon>Ixodoidea</taxon>
        <taxon>Ixodidae</taxon>
        <taxon>Ixodinae</taxon>
        <taxon>Ixodes</taxon>
    </lineage>
</organism>
<dbReference type="Proteomes" id="UP000805193">
    <property type="component" value="Unassembled WGS sequence"/>
</dbReference>
<reference evidence="1 2" key="1">
    <citation type="journal article" date="2020" name="Cell">
        <title>Large-Scale Comparative Analyses of Tick Genomes Elucidate Their Genetic Diversity and Vector Capacities.</title>
        <authorList>
            <consortium name="Tick Genome and Microbiome Consortium (TIGMIC)"/>
            <person name="Jia N."/>
            <person name="Wang J."/>
            <person name="Shi W."/>
            <person name="Du L."/>
            <person name="Sun Y."/>
            <person name="Zhan W."/>
            <person name="Jiang J.F."/>
            <person name="Wang Q."/>
            <person name="Zhang B."/>
            <person name="Ji P."/>
            <person name="Bell-Sakyi L."/>
            <person name="Cui X.M."/>
            <person name="Yuan T.T."/>
            <person name="Jiang B.G."/>
            <person name="Yang W.F."/>
            <person name="Lam T.T."/>
            <person name="Chang Q.C."/>
            <person name="Ding S.J."/>
            <person name="Wang X.J."/>
            <person name="Zhu J.G."/>
            <person name="Ruan X.D."/>
            <person name="Zhao L."/>
            <person name="Wei J.T."/>
            <person name="Ye R.Z."/>
            <person name="Que T.C."/>
            <person name="Du C.H."/>
            <person name="Zhou Y.H."/>
            <person name="Cheng J.X."/>
            <person name="Dai P.F."/>
            <person name="Guo W.B."/>
            <person name="Han X.H."/>
            <person name="Huang E.J."/>
            <person name="Li L.F."/>
            <person name="Wei W."/>
            <person name="Gao Y.C."/>
            <person name="Liu J.Z."/>
            <person name="Shao H.Z."/>
            <person name="Wang X."/>
            <person name="Wang C.C."/>
            <person name="Yang T.C."/>
            <person name="Huo Q.B."/>
            <person name="Li W."/>
            <person name="Chen H.Y."/>
            <person name="Chen S.E."/>
            <person name="Zhou L.G."/>
            <person name="Ni X.B."/>
            <person name="Tian J.H."/>
            <person name="Sheng Y."/>
            <person name="Liu T."/>
            <person name="Pan Y.S."/>
            <person name="Xia L.Y."/>
            <person name="Li J."/>
            <person name="Zhao F."/>
            <person name="Cao W.C."/>
        </authorList>
    </citation>
    <scope>NUCLEOTIDE SEQUENCE [LARGE SCALE GENOMIC DNA]</scope>
    <source>
        <strain evidence="1">Iper-2018</strain>
    </source>
</reference>
<gene>
    <name evidence="1" type="ORF">HPB47_028389</name>
</gene>